<organism evidence="2">
    <name type="scientific">Escherichia coli</name>
    <dbReference type="NCBI Taxonomy" id="562"/>
    <lineage>
        <taxon>Bacteria</taxon>
        <taxon>Pseudomonadati</taxon>
        <taxon>Pseudomonadota</taxon>
        <taxon>Gammaproteobacteria</taxon>
        <taxon>Enterobacterales</taxon>
        <taxon>Enterobacteriaceae</taxon>
        <taxon>Escherichia</taxon>
    </lineage>
</organism>
<name>A0A6D1P210_ECOLX</name>
<sequence>MIFIIKNKTISDIIRNQEHTNHAGYYFYLSEHYQMERAGWMKKGCFFSLSYEQLTRFAERRIRECNLDSQGAIYLCESAKAGAVLIFWHELAINGYASMNAIKRQELIDADFQRLSETSSGRRMTGNDPEPPTVATAAESADCAGCP</sequence>
<feature type="region of interest" description="Disordered" evidence="1">
    <location>
        <begin position="118"/>
        <end position="147"/>
    </location>
</feature>
<proteinExistence type="predicted"/>
<evidence type="ECO:0000313" key="2">
    <source>
        <dbReference type="EMBL" id="QHV89438.1"/>
    </source>
</evidence>
<gene>
    <name evidence="2" type="ORF">AFAJKIAJ_00177</name>
</gene>
<keyword evidence="2" id="KW-0614">Plasmid</keyword>
<reference evidence="2" key="1">
    <citation type="submission" date="2019-09" db="EMBL/GenBank/DDBJ databases">
        <title>Nucleotide sequences of blaCTX-M-1 carrying IncI1 in Norwegian broiler production.</title>
        <authorList>
            <person name="Mo S.S."/>
            <person name="Telke A.A."/>
            <person name="Osei K.O."/>
            <person name="Sekse C."/>
            <person name="Slettemeas J.S."/>
            <person name="Urdahl A.-M."/>
        </authorList>
    </citation>
    <scope>NUCLEOTIDE SEQUENCE</scope>
    <source>
        <strain evidence="2">2016-4017437</strain>
        <plasmid evidence="2">p17437</plasmid>
    </source>
</reference>
<geneLocation type="plasmid" evidence="2">
    <name>p17437</name>
</geneLocation>
<evidence type="ECO:0000256" key="1">
    <source>
        <dbReference type="SAM" id="MobiDB-lite"/>
    </source>
</evidence>
<protein>
    <submittedName>
        <fullName evidence="2">Uncharacterized protein</fullName>
    </submittedName>
</protein>
<dbReference type="EMBL" id="MN419430">
    <property type="protein sequence ID" value="QHV89438.1"/>
    <property type="molecule type" value="Genomic_DNA"/>
</dbReference>
<accession>A0A6D1P210</accession>
<dbReference type="AlphaFoldDB" id="A0A6D1P210"/>